<dbReference type="RefSeq" id="WP_254571678.1">
    <property type="nucleotide sequence ID" value="NZ_CP098502.1"/>
</dbReference>
<feature type="signal peptide" evidence="2">
    <location>
        <begin position="1"/>
        <end position="28"/>
    </location>
</feature>
<organism evidence="3 4">
    <name type="scientific">Paraconexibacter antarcticus</name>
    <dbReference type="NCBI Taxonomy" id="2949664"/>
    <lineage>
        <taxon>Bacteria</taxon>
        <taxon>Bacillati</taxon>
        <taxon>Actinomycetota</taxon>
        <taxon>Thermoleophilia</taxon>
        <taxon>Solirubrobacterales</taxon>
        <taxon>Paraconexibacteraceae</taxon>
        <taxon>Paraconexibacter</taxon>
    </lineage>
</organism>
<feature type="compositionally biased region" description="Polar residues" evidence="1">
    <location>
        <begin position="33"/>
        <end position="45"/>
    </location>
</feature>
<keyword evidence="4" id="KW-1185">Reference proteome</keyword>
<evidence type="ECO:0000313" key="3">
    <source>
        <dbReference type="EMBL" id="UTI64986.1"/>
    </source>
</evidence>
<gene>
    <name evidence="3" type="ORF">NBH00_01975</name>
</gene>
<feature type="chain" id="PRO_5047154638" description="DUF5666 domain-containing protein" evidence="2">
    <location>
        <begin position="29"/>
        <end position="192"/>
    </location>
</feature>
<accession>A0ABY5DSI3</accession>
<keyword evidence="2" id="KW-0732">Signal</keyword>
<evidence type="ECO:0000256" key="2">
    <source>
        <dbReference type="SAM" id="SignalP"/>
    </source>
</evidence>
<evidence type="ECO:0000313" key="4">
    <source>
        <dbReference type="Proteomes" id="UP001056035"/>
    </source>
</evidence>
<evidence type="ECO:0000256" key="1">
    <source>
        <dbReference type="SAM" id="MobiDB-lite"/>
    </source>
</evidence>
<feature type="region of interest" description="Disordered" evidence="1">
    <location>
        <begin position="27"/>
        <end position="58"/>
    </location>
</feature>
<protein>
    <recommendedName>
        <fullName evidence="5">DUF5666 domain-containing protein</fullName>
    </recommendedName>
</protein>
<name>A0ABY5DSI3_9ACTN</name>
<feature type="compositionally biased region" description="Gly residues" evidence="1">
    <location>
        <begin position="158"/>
        <end position="174"/>
    </location>
</feature>
<feature type="region of interest" description="Disordered" evidence="1">
    <location>
        <begin position="151"/>
        <end position="192"/>
    </location>
</feature>
<evidence type="ECO:0008006" key="5">
    <source>
        <dbReference type="Google" id="ProtNLM"/>
    </source>
</evidence>
<reference evidence="3 4" key="1">
    <citation type="submission" date="2022-06" db="EMBL/GenBank/DDBJ databases">
        <title>Paraconexibacter antarcticus.</title>
        <authorList>
            <person name="Kim C.S."/>
        </authorList>
    </citation>
    <scope>NUCLEOTIDE SEQUENCE [LARGE SCALE GENOMIC DNA]</scope>
    <source>
        <strain evidence="3 4">02-257</strain>
    </source>
</reference>
<dbReference type="Proteomes" id="UP001056035">
    <property type="component" value="Chromosome"/>
</dbReference>
<sequence>MQSKFTMRATAIGAVCALAGAGAGIAGAGAATKSPTRSAGTTNGAMSIPRDGGPRGGHDRAVHAVETVLNKAGTAYISETEDNGTVKSVSGSDVTITEGTTAVPYQDVTVTIPSGATIQRNGSSATVADLKAGDDIHVSVSDDGTTVFAHDSTFRPAGGPGGPGGHRGPGGPGRGAPPASPSPAPSSSTTTG</sequence>
<dbReference type="EMBL" id="CP098502">
    <property type="protein sequence ID" value="UTI64986.1"/>
    <property type="molecule type" value="Genomic_DNA"/>
</dbReference>
<proteinExistence type="predicted"/>